<dbReference type="RefSeq" id="WP_064090806.1">
    <property type="nucleotide sequence ID" value="NZ_LXSQ01000030.1"/>
</dbReference>
<dbReference type="OrthoDB" id="9841406at2"/>
<proteinExistence type="predicted"/>
<sequence length="103" mass="11231">MENKGIDILVRCVATLAVWTAHGLAWIILAVLHMDGWQPCASAAKLAFYALMAVSLLVFTVFCWRPAKTLRTLWARLLIAVVLVAWVLFVWLLPHGAAGCAGG</sequence>
<dbReference type="EMBL" id="LXSQ01000030">
    <property type="protein sequence ID" value="OAM36526.1"/>
    <property type="molecule type" value="Genomic_DNA"/>
</dbReference>
<gene>
    <name evidence="2" type="ORF">A7Q00_12270</name>
</gene>
<evidence type="ECO:0000313" key="2">
    <source>
        <dbReference type="EMBL" id="OAM36526.1"/>
    </source>
</evidence>
<dbReference type="AlphaFoldDB" id="A0A1B6VTE5"/>
<keyword evidence="1" id="KW-0812">Transmembrane</keyword>
<protein>
    <submittedName>
        <fullName evidence="2">Uncharacterized protein</fullName>
    </submittedName>
</protein>
<dbReference type="Proteomes" id="UP000077726">
    <property type="component" value="Unassembled WGS sequence"/>
</dbReference>
<keyword evidence="1" id="KW-1133">Transmembrane helix</keyword>
<evidence type="ECO:0000313" key="3">
    <source>
        <dbReference type="Proteomes" id="UP000077726"/>
    </source>
</evidence>
<reference evidence="3" key="1">
    <citation type="submission" date="2016-05" db="EMBL/GenBank/DDBJ databases">
        <title>Draft genome of Corynebacterium afermentans subsp. afermentans LCDC 88199T.</title>
        <authorList>
            <person name="Bernier A.-M."/>
            <person name="Bernard K."/>
        </authorList>
    </citation>
    <scope>NUCLEOTIDE SEQUENCE [LARGE SCALE GENOMIC DNA]</scope>
    <source>
        <strain evidence="3">NML130454</strain>
    </source>
</reference>
<accession>A0A1B6VTE5</accession>
<name>A0A1B6VTE5_9NEIS</name>
<organism evidence="2 3">
    <name type="scientific">Eikenella halliae</name>
    <dbReference type="NCBI Taxonomy" id="1795832"/>
    <lineage>
        <taxon>Bacteria</taxon>
        <taxon>Pseudomonadati</taxon>
        <taxon>Pseudomonadota</taxon>
        <taxon>Betaproteobacteria</taxon>
        <taxon>Neisseriales</taxon>
        <taxon>Neisseriaceae</taxon>
        <taxon>Eikenella</taxon>
    </lineage>
</organism>
<feature type="transmembrane region" description="Helical" evidence="1">
    <location>
        <begin position="73"/>
        <end position="93"/>
    </location>
</feature>
<keyword evidence="3" id="KW-1185">Reference proteome</keyword>
<feature type="transmembrane region" description="Helical" evidence="1">
    <location>
        <begin position="12"/>
        <end position="34"/>
    </location>
</feature>
<comment type="caution">
    <text evidence="2">The sequence shown here is derived from an EMBL/GenBank/DDBJ whole genome shotgun (WGS) entry which is preliminary data.</text>
</comment>
<feature type="transmembrane region" description="Helical" evidence="1">
    <location>
        <begin position="46"/>
        <end position="64"/>
    </location>
</feature>
<keyword evidence="1" id="KW-0472">Membrane</keyword>
<evidence type="ECO:0000256" key="1">
    <source>
        <dbReference type="SAM" id="Phobius"/>
    </source>
</evidence>